<dbReference type="GO" id="GO:0005886">
    <property type="term" value="C:plasma membrane"/>
    <property type="evidence" value="ECO:0007669"/>
    <property type="project" value="TreeGrafter"/>
</dbReference>
<comment type="similarity">
    <text evidence="2 6">Belongs to the tetraspanin (TM4SF) family.</text>
</comment>
<evidence type="ECO:0000256" key="5">
    <source>
        <dbReference type="ARBA" id="ARBA00023136"/>
    </source>
</evidence>
<protein>
    <recommendedName>
        <fullName evidence="6">Tetraspanin</fullName>
    </recommendedName>
</protein>
<name>A0A3S3NES8_9ACAR</name>
<feature type="transmembrane region" description="Helical" evidence="6">
    <location>
        <begin position="200"/>
        <end position="229"/>
    </location>
</feature>
<keyword evidence="5 6" id="KW-0472">Membrane</keyword>
<dbReference type="Proteomes" id="UP000285301">
    <property type="component" value="Unassembled WGS sequence"/>
</dbReference>
<proteinExistence type="inferred from homology"/>
<comment type="caution">
    <text evidence="6">Lacks conserved residue(s) required for the propagation of feature annotation.</text>
</comment>
<dbReference type="EMBL" id="NCKU01009633">
    <property type="protein sequence ID" value="RWS01207.1"/>
    <property type="molecule type" value="Genomic_DNA"/>
</dbReference>
<evidence type="ECO:0000313" key="8">
    <source>
        <dbReference type="EMBL" id="RWS01207.1"/>
    </source>
</evidence>
<evidence type="ECO:0000256" key="6">
    <source>
        <dbReference type="RuleBase" id="RU361218"/>
    </source>
</evidence>
<reference evidence="8" key="2">
    <citation type="submission" date="2018-11" db="EMBL/GenBank/DDBJ databases">
        <title>Trombidioid mite genomics.</title>
        <authorList>
            <person name="Dong X."/>
        </authorList>
    </citation>
    <scope>NUCLEOTIDE SEQUENCE</scope>
    <source>
        <strain evidence="8">UoL-WK</strain>
    </source>
</reference>
<dbReference type="STRING" id="1965070.A0A3S3NES8"/>
<dbReference type="PANTHER" id="PTHR19282:SF515">
    <property type="entry name" value="TETRASPANIN"/>
    <property type="match status" value="1"/>
</dbReference>
<keyword evidence="4 6" id="KW-1133">Transmembrane helix</keyword>
<dbReference type="PIRSF" id="PIRSF002419">
    <property type="entry name" value="Tetraspanin"/>
    <property type="match status" value="1"/>
</dbReference>
<reference evidence="8 9" key="1">
    <citation type="journal article" date="2018" name="Gigascience">
        <title>Genomes of trombidid mites reveal novel predicted allergens and laterally-transferred genes associated with secondary metabolism.</title>
        <authorList>
            <person name="Dong X."/>
            <person name="Chaisiri K."/>
            <person name="Xia D."/>
            <person name="Armstrong S.D."/>
            <person name="Fang Y."/>
            <person name="Donnelly M.J."/>
            <person name="Kadowaki T."/>
            <person name="McGarry J.W."/>
            <person name="Darby A.C."/>
            <person name="Makepeace B.L."/>
        </authorList>
    </citation>
    <scope>NUCLEOTIDE SEQUENCE [LARGE SCALE GENOMIC DNA]</scope>
    <source>
        <strain evidence="8">UoL-WK</strain>
    </source>
</reference>
<comment type="caution">
    <text evidence="8">The sequence shown here is derived from an EMBL/GenBank/DDBJ whole genome shotgun (WGS) entry which is preliminary data.</text>
</comment>
<organism evidence="8 9">
    <name type="scientific">Dinothrombium tinctorium</name>
    <dbReference type="NCBI Taxonomy" id="1965070"/>
    <lineage>
        <taxon>Eukaryota</taxon>
        <taxon>Metazoa</taxon>
        <taxon>Ecdysozoa</taxon>
        <taxon>Arthropoda</taxon>
        <taxon>Chelicerata</taxon>
        <taxon>Arachnida</taxon>
        <taxon>Acari</taxon>
        <taxon>Acariformes</taxon>
        <taxon>Trombidiformes</taxon>
        <taxon>Prostigmata</taxon>
        <taxon>Anystina</taxon>
        <taxon>Parasitengona</taxon>
        <taxon>Trombidioidea</taxon>
        <taxon>Trombidiidae</taxon>
        <taxon>Dinothrombium</taxon>
    </lineage>
</organism>
<dbReference type="AlphaFoldDB" id="A0A3S3NES8"/>
<dbReference type="InterPro" id="IPR018499">
    <property type="entry name" value="Tetraspanin/Peripherin"/>
</dbReference>
<keyword evidence="3 6" id="KW-0812">Transmembrane</keyword>
<dbReference type="PANTHER" id="PTHR19282">
    <property type="entry name" value="TETRASPANIN"/>
    <property type="match status" value="1"/>
</dbReference>
<accession>A0A3S3NES8</accession>
<gene>
    <name evidence="8" type="ORF">B4U79_18586</name>
    <name evidence="7" type="ORF">B4U79_18719</name>
</gene>
<evidence type="ECO:0000313" key="7">
    <source>
        <dbReference type="EMBL" id="RWS00063.1"/>
    </source>
</evidence>
<dbReference type="InterPro" id="IPR000301">
    <property type="entry name" value="Tetraspanin_animals"/>
</dbReference>
<dbReference type="SUPFAM" id="SSF48652">
    <property type="entry name" value="Tetraspanin"/>
    <property type="match status" value="1"/>
</dbReference>
<evidence type="ECO:0000256" key="1">
    <source>
        <dbReference type="ARBA" id="ARBA00004141"/>
    </source>
</evidence>
<feature type="transmembrane region" description="Helical" evidence="6">
    <location>
        <begin position="68"/>
        <end position="94"/>
    </location>
</feature>
<dbReference type="Gene3D" id="1.10.1450.10">
    <property type="entry name" value="Tetraspanin"/>
    <property type="match status" value="1"/>
</dbReference>
<feature type="transmembrane region" description="Helical" evidence="6">
    <location>
        <begin position="38"/>
        <end position="62"/>
    </location>
</feature>
<evidence type="ECO:0000313" key="9">
    <source>
        <dbReference type="Proteomes" id="UP000285301"/>
    </source>
</evidence>
<evidence type="ECO:0000256" key="4">
    <source>
        <dbReference type="ARBA" id="ARBA00022989"/>
    </source>
</evidence>
<evidence type="ECO:0000256" key="2">
    <source>
        <dbReference type="ARBA" id="ARBA00006840"/>
    </source>
</evidence>
<dbReference type="CDD" id="cd03127">
    <property type="entry name" value="tetraspanin_LEL"/>
    <property type="match status" value="1"/>
</dbReference>
<dbReference type="InterPro" id="IPR008952">
    <property type="entry name" value="Tetraspanin_EC2_sf"/>
</dbReference>
<feature type="non-terminal residue" evidence="8">
    <location>
        <position position="1"/>
    </location>
</feature>
<comment type="subcellular location">
    <subcellularLocation>
        <location evidence="1 6">Membrane</location>
        <topology evidence="1 6">Multi-pass membrane protein</topology>
    </subcellularLocation>
</comment>
<keyword evidence="9" id="KW-1185">Reference proteome</keyword>
<sequence length="230" mass="26177">VSGLIILGLGFYLLHNWDLPKRMSALSKVNVFEKGQKILSILMIVTGFLLFSISLAGFWAAFKESKNLLYTYGAIIAGLAIYKIVLAFFLIAIISKNPEIFRDKIMTSMKKYPLYKVNDENKIIIDDLQWQLSCCGWLKGPKDWNDSNDWKNKFRGYADRLPRSCCFNPKVERKKVCTMKAKSHFKTGCAIKIERIIFKIFTFTCSFLTVFSMIQLAAACFACMLGAAIV</sequence>
<dbReference type="Pfam" id="PF00335">
    <property type="entry name" value="Tetraspanin"/>
    <property type="match status" value="1"/>
</dbReference>
<evidence type="ECO:0000256" key="3">
    <source>
        <dbReference type="ARBA" id="ARBA00022692"/>
    </source>
</evidence>
<dbReference type="OrthoDB" id="6496642at2759"/>
<dbReference type="EMBL" id="NCKU01012519">
    <property type="protein sequence ID" value="RWS00063.1"/>
    <property type="molecule type" value="Genomic_DNA"/>
</dbReference>